<accession>F4X7E3</accession>
<evidence type="ECO:0000256" key="1">
    <source>
        <dbReference type="SAM" id="MobiDB-lite"/>
    </source>
</evidence>
<protein>
    <submittedName>
        <fullName evidence="2">Uncharacterized protein</fullName>
    </submittedName>
</protein>
<dbReference type="InParanoid" id="F4X7E3"/>
<dbReference type="Proteomes" id="UP000007755">
    <property type="component" value="Unassembled WGS sequence"/>
</dbReference>
<reference evidence="2" key="1">
    <citation type="submission" date="2011-02" db="EMBL/GenBank/DDBJ databases">
        <title>The genome of the leaf-cutting ant Acromyrmex echinatior suggests key adaptations to social evolution and fungus farming.</title>
        <authorList>
            <person name="Nygaard S."/>
            <person name="Zhang G."/>
        </authorList>
    </citation>
    <scope>NUCLEOTIDE SEQUENCE</scope>
</reference>
<dbReference type="AlphaFoldDB" id="F4X7E3"/>
<organism evidence="3">
    <name type="scientific">Acromyrmex echinatior</name>
    <name type="common">Panamanian leafcutter ant</name>
    <name type="synonym">Acromyrmex octospinosus echinatior</name>
    <dbReference type="NCBI Taxonomy" id="103372"/>
    <lineage>
        <taxon>Eukaryota</taxon>
        <taxon>Metazoa</taxon>
        <taxon>Ecdysozoa</taxon>
        <taxon>Arthropoda</taxon>
        <taxon>Hexapoda</taxon>
        <taxon>Insecta</taxon>
        <taxon>Pterygota</taxon>
        <taxon>Neoptera</taxon>
        <taxon>Endopterygota</taxon>
        <taxon>Hymenoptera</taxon>
        <taxon>Apocrita</taxon>
        <taxon>Aculeata</taxon>
        <taxon>Formicoidea</taxon>
        <taxon>Formicidae</taxon>
        <taxon>Myrmicinae</taxon>
        <taxon>Acromyrmex</taxon>
    </lineage>
</organism>
<feature type="region of interest" description="Disordered" evidence="1">
    <location>
        <begin position="84"/>
        <end position="107"/>
    </location>
</feature>
<name>F4X7E3_ACREC</name>
<dbReference type="EMBL" id="GL888830">
    <property type="protein sequence ID" value="EGI57632.1"/>
    <property type="molecule type" value="Genomic_DNA"/>
</dbReference>
<evidence type="ECO:0000313" key="3">
    <source>
        <dbReference type="Proteomes" id="UP000007755"/>
    </source>
</evidence>
<keyword evidence="3" id="KW-1185">Reference proteome</keyword>
<sequence length="107" mass="11646">MGSRLNIKLAASVDMVEFSTGKWLLVEIYGEIYTLVHRLRYPFSRAVRVLQDGFAIEARFITAIPAAHCVIRADLAAPVAESARDLSSPRIEEPSDTAAYLAGGPAL</sequence>
<proteinExistence type="predicted"/>
<gene>
    <name evidence="2" type="ORF">G5I_14318</name>
</gene>
<evidence type="ECO:0000313" key="2">
    <source>
        <dbReference type="EMBL" id="EGI57632.1"/>
    </source>
</evidence>